<keyword evidence="4 6" id="KW-1133">Transmembrane helix</keyword>
<dbReference type="PANTHER" id="PTHR43124">
    <property type="entry name" value="PURINE EFFLUX PUMP PBUE"/>
    <property type="match status" value="1"/>
</dbReference>
<dbReference type="OrthoDB" id="7030876at2"/>
<feature type="transmembrane region" description="Helical" evidence="6">
    <location>
        <begin position="177"/>
        <end position="195"/>
    </location>
</feature>
<dbReference type="Gene3D" id="1.20.1250.20">
    <property type="entry name" value="MFS general substrate transporter like domains"/>
    <property type="match status" value="1"/>
</dbReference>
<dbReference type="GO" id="GO:0005886">
    <property type="term" value="C:plasma membrane"/>
    <property type="evidence" value="ECO:0007669"/>
    <property type="project" value="UniProtKB-SubCell"/>
</dbReference>
<evidence type="ECO:0000256" key="6">
    <source>
        <dbReference type="SAM" id="Phobius"/>
    </source>
</evidence>
<evidence type="ECO:0000256" key="4">
    <source>
        <dbReference type="ARBA" id="ARBA00022989"/>
    </source>
</evidence>
<dbReference type="InterPro" id="IPR036259">
    <property type="entry name" value="MFS_trans_sf"/>
</dbReference>
<accession>A0A328YQ72</accession>
<evidence type="ECO:0000256" key="2">
    <source>
        <dbReference type="ARBA" id="ARBA00022475"/>
    </source>
</evidence>
<feature type="transmembrane region" description="Helical" evidence="6">
    <location>
        <begin position="215"/>
        <end position="238"/>
    </location>
</feature>
<feature type="domain" description="Major facilitator superfamily (MFS) profile" evidence="7">
    <location>
        <begin position="21"/>
        <end position="403"/>
    </location>
</feature>
<feature type="transmembrane region" description="Helical" evidence="6">
    <location>
        <begin position="88"/>
        <end position="117"/>
    </location>
</feature>
<evidence type="ECO:0000256" key="3">
    <source>
        <dbReference type="ARBA" id="ARBA00022692"/>
    </source>
</evidence>
<dbReference type="Pfam" id="PF07690">
    <property type="entry name" value="MFS_1"/>
    <property type="match status" value="1"/>
</dbReference>
<keyword evidence="3 6" id="KW-0812">Transmembrane</keyword>
<feature type="transmembrane region" description="Helical" evidence="6">
    <location>
        <begin position="342"/>
        <end position="364"/>
    </location>
</feature>
<dbReference type="EMBL" id="QLTA01000062">
    <property type="protein sequence ID" value="RAR75293.1"/>
    <property type="molecule type" value="Genomic_DNA"/>
</dbReference>
<keyword evidence="9" id="KW-1185">Reference proteome</keyword>
<dbReference type="RefSeq" id="WP_111881674.1">
    <property type="nucleotide sequence ID" value="NZ_CBCSGC010000088.1"/>
</dbReference>
<dbReference type="PANTHER" id="PTHR43124:SF3">
    <property type="entry name" value="CHLORAMPHENICOL EFFLUX PUMP RV0191"/>
    <property type="match status" value="1"/>
</dbReference>
<evidence type="ECO:0000313" key="9">
    <source>
        <dbReference type="Proteomes" id="UP000248856"/>
    </source>
</evidence>
<dbReference type="GO" id="GO:0022857">
    <property type="term" value="F:transmembrane transporter activity"/>
    <property type="evidence" value="ECO:0007669"/>
    <property type="project" value="InterPro"/>
</dbReference>
<sequence length="403" mass="41043">MSQPHPASSPPPGPARGNAALAWVLVAAMALPMLVLYAVGTLGPLMARDLGMAPGALGWITFAAFGVAAVLSPWAGPLVQQWGCRRSLVLLFAAAACAYAAMALAPGLGLLACAVALDGLAQALCNPVTNLLIARQVRPEHRPWMVGVKQAGVQVAALLAGALLPTLALWWGWRGALGILVPLAVLGLLAARRVAWPQPAGPRGPLTPARPQRLLCLLMAAQCGVGAALSVFVVFLPSYTMAQGLELRQAGNLVALFAVMGIASRVALTPLAARKDSGIPLMLALILAAMAAVALLQLAAPGRPWPLWIGAGLMGASAVATNALAMGLVVQGSTFGPTAAASGWLSAAFFAGMAAGAPLTAALAHNSLSAAWTGSLASLAVAAMALLQLERLRRRTPMARRTA</sequence>
<dbReference type="InterPro" id="IPR020846">
    <property type="entry name" value="MFS_dom"/>
</dbReference>
<feature type="transmembrane region" description="Helical" evidence="6">
    <location>
        <begin position="370"/>
        <end position="389"/>
    </location>
</feature>
<evidence type="ECO:0000256" key="1">
    <source>
        <dbReference type="ARBA" id="ARBA00004651"/>
    </source>
</evidence>
<feature type="transmembrane region" description="Helical" evidence="6">
    <location>
        <begin position="20"/>
        <end position="45"/>
    </location>
</feature>
<keyword evidence="2" id="KW-1003">Cell membrane</keyword>
<dbReference type="PROSITE" id="PS50850">
    <property type="entry name" value="MFS"/>
    <property type="match status" value="1"/>
</dbReference>
<name>A0A328YQ72_9BURK</name>
<feature type="transmembrane region" description="Helical" evidence="6">
    <location>
        <begin position="305"/>
        <end position="330"/>
    </location>
</feature>
<feature type="transmembrane region" description="Helical" evidence="6">
    <location>
        <begin position="280"/>
        <end position="299"/>
    </location>
</feature>
<feature type="transmembrane region" description="Helical" evidence="6">
    <location>
        <begin position="57"/>
        <end position="76"/>
    </location>
</feature>
<dbReference type="Proteomes" id="UP000248856">
    <property type="component" value="Unassembled WGS sequence"/>
</dbReference>
<evidence type="ECO:0000313" key="8">
    <source>
        <dbReference type="EMBL" id="RAR75293.1"/>
    </source>
</evidence>
<gene>
    <name evidence="8" type="ORF">AX018_10626</name>
</gene>
<evidence type="ECO:0000256" key="5">
    <source>
        <dbReference type="ARBA" id="ARBA00023136"/>
    </source>
</evidence>
<evidence type="ECO:0000259" key="7">
    <source>
        <dbReference type="PROSITE" id="PS50850"/>
    </source>
</evidence>
<dbReference type="SUPFAM" id="SSF103473">
    <property type="entry name" value="MFS general substrate transporter"/>
    <property type="match status" value="1"/>
</dbReference>
<feature type="transmembrane region" description="Helical" evidence="6">
    <location>
        <begin position="250"/>
        <end position="268"/>
    </location>
</feature>
<comment type="caution">
    <text evidence="8">The sequence shown here is derived from an EMBL/GenBank/DDBJ whole genome shotgun (WGS) entry which is preliminary data.</text>
</comment>
<organism evidence="8 9">
    <name type="scientific">Paracidovorax anthurii</name>
    <dbReference type="NCBI Taxonomy" id="78229"/>
    <lineage>
        <taxon>Bacteria</taxon>
        <taxon>Pseudomonadati</taxon>
        <taxon>Pseudomonadota</taxon>
        <taxon>Betaproteobacteria</taxon>
        <taxon>Burkholderiales</taxon>
        <taxon>Comamonadaceae</taxon>
        <taxon>Paracidovorax</taxon>
    </lineage>
</organism>
<dbReference type="InterPro" id="IPR050189">
    <property type="entry name" value="MFS_Efflux_Transporters"/>
</dbReference>
<keyword evidence="5 6" id="KW-0472">Membrane</keyword>
<reference evidence="8 9" key="1">
    <citation type="submission" date="2018-06" db="EMBL/GenBank/DDBJ databases">
        <title>Genomic Encyclopedia of Archaeal and Bacterial Type Strains, Phase II (KMG-II): from individual species to whole genera.</title>
        <authorList>
            <person name="Goeker M."/>
        </authorList>
    </citation>
    <scope>NUCLEOTIDE SEQUENCE [LARGE SCALE GENOMIC DNA]</scope>
    <source>
        <strain evidence="8 9">CFPB 3232</strain>
    </source>
</reference>
<dbReference type="InterPro" id="IPR011701">
    <property type="entry name" value="MFS"/>
</dbReference>
<proteinExistence type="predicted"/>
<protein>
    <submittedName>
        <fullName evidence="8">Putative MFS family arabinose efflux permease</fullName>
    </submittedName>
</protein>
<comment type="subcellular location">
    <subcellularLocation>
        <location evidence="1">Cell membrane</location>
        <topology evidence="1">Multi-pass membrane protein</topology>
    </subcellularLocation>
</comment>
<dbReference type="CDD" id="cd06174">
    <property type="entry name" value="MFS"/>
    <property type="match status" value="1"/>
</dbReference>
<dbReference type="AlphaFoldDB" id="A0A328YQ72"/>